<comment type="caution">
    <text evidence="9">The sequence shown here is derived from an EMBL/GenBank/DDBJ whole genome shotgun (WGS) entry which is preliminary data.</text>
</comment>
<feature type="transmembrane region" description="Helical" evidence="8">
    <location>
        <begin position="80"/>
        <end position="98"/>
    </location>
</feature>
<keyword evidence="3" id="KW-1003">Cell membrane</keyword>
<dbReference type="PANTHER" id="PTHR37484">
    <property type="entry name" value="ROD SHAPE-DETERMINING PROTEIN MRED"/>
    <property type="match status" value="1"/>
</dbReference>
<keyword evidence="5" id="KW-0133">Cell shape</keyword>
<proteinExistence type="inferred from homology"/>
<dbReference type="InterPro" id="IPR007227">
    <property type="entry name" value="Cell_shape_determining_MreD"/>
</dbReference>
<evidence type="ECO:0000256" key="8">
    <source>
        <dbReference type="SAM" id="Phobius"/>
    </source>
</evidence>
<dbReference type="PANTHER" id="PTHR37484:SF1">
    <property type="entry name" value="ROD SHAPE-DETERMINING PROTEIN MRED"/>
    <property type="match status" value="1"/>
</dbReference>
<name>G2J7H9_9BURK</name>
<dbReference type="STRING" id="1070319.CAGGBEG34_180028"/>
<sequence length="170" mass="18949">MSRAHPILLPVTPSFIAFSLAFAFILNLLPWRQWPGAPDFVALVLLFWNIHQPRKVGIGIAFALGLLMDVHDASLLGEHALAYTLLSYGAIMIHRRVLWFPLPAQVLHVLPLLVLAHMVPFIIRVLMGAAFLDWKTLLSGFICAALWPIANILLLAPQKRAPDPDDTRPI</sequence>
<dbReference type="eggNOG" id="COG2891">
    <property type="taxonomic scope" value="Bacteria"/>
</dbReference>
<gene>
    <name evidence="9" type="primary">MreD</name>
    <name evidence="9" type="ORF">CAGGBEG34_180028</name>
</gene>
<evidence type="ECO:0000256" key="3">
    <source>
        <dbReference type="ARBA" id="ARBA00022475"/>
    </source>
</evidence>
<dbReference type="EMBL" id="CAFB01000034">
    <property type="protein sequence ID" value="CCD28724.1"/>
    <property type="molecule type" value="Genomic_DNA"/>
</dbReference>
<evidence type="ECO:0000256" key="5">
    <source>
        <dbReference type="ARBA" id="ARBA00022960"/>
    </source>
</evidence>
<evidence type="ECO:0000256" key="4">
    <source>
        <dbReference type="ARBA" id="ARBA00022692"/>
    </source>
</evidence>
<comment type="similarity">
    <text evidence="2">Belongs to the MreD family.</text>
</comment>
<organism evidence="9 10">
    <name type="scientific">Candidatus Glomeribacter gigasporarum BEG34</name>
    <dbReference type="NCBI Taxonomy" id="1070319"/>
    <lineage>
        <taxon>Bacteria</taxon>
        <taxon>Pseudomonadati</taxon>
        <taxon>Pseudomonadota</taxon>
        <taxon>Betaproteobacteria</taxon>
        <taxon>Burkholderiales</taxon>
        <taxon>Burkholderiaceae</taxon>
        <taxon>Candidatus Glomeribacter</taxon>
    </lineage>
</organism>
<comment type="subcellular location">
    <subcellularLocation>
        <location evidence="1">Cell membrane</location>
        <topology evidence="1">Multi-pass membrane protein</topology>
    </subcellularLocation>
</comment>
<evidence type="ECO:0000313" key="9">
    <source>
        <dbReference type="EMBL" id="CCD28724.1"/>
    </source>
</evidence>
<feature type="transmembrane region" description="Helical" evidence="8">
    <location>
        <begin position="137"/>
        <end position="156"/>
    </location>
</feature>
<keyword evidence="6 8" id="KW-1133">Transmembrane helix</keyword>
<feature type="transmembrane region" description="Helical" evidence="8">
    <location>
        <begin position="110"/>
        <end position="131"/>
    </location>
</feature>
<reference evidence="9 10" key="1">
    <citation type="submission" date="2011-08" db="EMBL/GenBank/DDBJ databases">
        <title>The genome of the obligate endobacterium of an arbuscular mycorrhizal fungus reveals an interphylum network of nutritional interactions.</title>
        <authorList>
            <person name="Ghignone S."/>
            <person name="Salvioli A."/>
            <person name="Anca I."/>
            <person name="Lumini E."/>
            <person name="Ortu G."/>
            <person name="Petiti L."/>
            <person name="Cruveiller S."/>
            <person name="Bianciotto V."/>
            <person name="Piffanelli P."/>
            <person name="Lanfranco L."/>
            <person name="Bonfante P."/>
        </authorList>
    </citation>
    <scope>NUCLEOTIDE SEQUENCE [LARGE SCALE GENOMIC DNA]</scope>
    <source>
        <strain evidence="9 10">BEG34</strain>
    </source>
</reference>
<keyword evidence="4 8" id="KW-0812">Transmembrane</keyword>
<evidence type="ECO:0000313" key="10">
    <source>
        <dbReference type="Proteomes" id="UP000054051"/>
    </source>
</evidence>
<dbReference type="GO" id="GO:0008360">
    <property type="term" value="P:regulation of cell shape"/>
    <property type="evidence" value="ECO:0007669"/>
    <property type="project" value="UniProtKB-KW"/>
</dbReference>
<dbReference type="Pfam" id="PF04093">
    <property type="entry name" value="MreD"/>
    <property type="match status" value="1"/>
</dbReference>
<evidence type="ECO:0000256" key="1">
    <source>
        <dbReference type="ARBA" id="ARBA00004651"/>
    </source>
</evidence>
<accession>G2J7H9</accession>
<dbReference type="NCBIfam" id="TIGR03426">
    <property type="entry name" value="shape_MreD"/>
    <property type="match status" value="1"/>
</dbReference>
<dbReference type="AlphaFoldDB" id="G2J7H9"/>
<evidence type="ECO:0000256" key="6">
    <source>
        <dbReference type="ARBA" id="ARBA00022989"/>
    </source>
</evidence>
<dbReference type="PIRSF" id="PIRSF018472">
    <property type="entry name" value="MreD_proteobac"/>
    <property type="match status" value="1"/>
</dbReference>
<keyword evidence="10" id="KW-1185">Reference proteome</keyword>
<dbReference type="Proteomes" id="UP000054051">
    <property type="component" value="Unassembled WGS sequence"/>
</dbReference>
<protein>
    <submittedName>
        <fullName evidence="9">Cell wall structural complex MreBCD (Rod shape-determining protein MreD)</fullName>
    </submittedName>
</protein>
<dbReference type="GO" id="GO:0005886">
    <property type="term" value="C:plasma membrane"/>
    <property type="evidence" value="ECO:0007669"/>
    <property type="project" value="UniProtKB-SubCell"/>
</dbReference>
<dbReference type="OrthoDB" id="5297408at2"/>
<dbReference type="RefSeq" id="WP_006682010.1">
    <property type="nucleotide sequence ID" value="NZ_CAFB01000034.1"/>
</dbReference>
<dbReference type="InterPro" id="IPR026034">
    <property type="entry name" value="MreD_proteobac"/>
</dbReference>
<keyword evidence="7 8" id="KW-0472">Membrane</keyword>
<evidence type="ECO:0000256" key="2">
    <source>
        <dbReference type="ARBA" id="ARBA00007776"/>
    </source>
</evidence>
<evidence type="ECO:0000256" key="7">
    <source>
        <dbReference type="ARBA" id="ARBA00023136"/>
    </source>
</evidence>